<dbReference type="EMBL" id="JAKTMA010000003">
    <property type="protein sequence ID" value="MCR0231608.1"/>
    <property type="molecule type" value="Genomic_DNA"/>
</dbReference>
<protein>
    <submittedName>
        <fullName evidence="1">PD-(D/E)XK nuclease domain-containing protein</fullName>
    </submittedName>
</protein>
<name>A0AAP2XUI7_CLOIN</name>
<dbReference type="Proteomes" id="UP001203972">
    <property type="component" value="Unassembled WGS sequence"/>
</dbReference>
<reference evidence="1" key="1">
    <citation type="journal article" date="2022" name="Clin. Infect. Dis.">
        <title>Association between Clostridium innocuum and antibiotic-associated diarrhea in adults and children: A cross-sectional study and comparative genomics analysis.</title>
        <authorList>
            <person name="Cherny K.E."/>
            <person name="Muscat E.B."/>
            <person name="Balaji A."/>
            <person name="Mukherjee J."/>
            <person name="Ozer E.A."/>
            <person name="Angarone M.P."/>
            <person name="Hauser A.R."/>
            <person name="Sichel J.S."/>
            <person name="Amponsah E."/>
            <person name="Kociolek L.K."/>
        </authorList>
    </citation>
    <scope>NUCLEOTIDE SEQUENCE</scope>
    <source>
        <strain evidence="1">NU1-AC-029v</strain>
    </source>
</reference>
<accession>A0AAP2XUI7</accession>
<evidence type="ECO:0000313" key="2">
    <source>
        <dbReference type="Proteomes" id="UP001203972"/>
    </source>
</evidence>
<dbReference type="RefSeq" id="WP_008819149.1">
    <property type="nucleotide sequence ID" value="NZ_AP025565.1"/>
</dbReference>
<dbReference type="InterPro" id="IPR012547">
    <property type="entry name" value="PDDEXK_9"/>
</dbReference>
<sequence>MGVVCASGGQCLNAGYLTVQDTLDSLLGRYELRIPNKEIMSEFSAITAHYLHVDENSIDVLTDKLPQKDWKGFLRGYPKILMDTISYFDLINENSYQTLLLGLLMRLGNAYEISSNREHGEGRHDILLSNKTSGEPSLLFELKYTKDENIDLTKLAKLACDQIIDKKYDHDMQNVIKVGLAHRGKQVEMYVHA</sequence>
<dbReference type="AlphaFoldDB" id="A0AAP2XUI7"/>
<evidence type="ECO:0000313" key="1">
    <source>
        <dbReference type="EMBL" id="MCR0231608.1"/>
    </source>
</evidence>
<dbReference type="Pfam" id="PF08011">
    <property type="entry name" value="PDDEXK_9"/>
    <property type="match status" value="1"/>
</dbReference>
<organism evidence="1 2">
    <name type="scientific">Clostridium innocuum</name>
    <dbReference type="NCBI Taxonomy" id="1522"/>
    <lineage>
        <taxon>Bacteria</taxon>
        <taxon>Bacillati</taxon>
        <taxon>Bacillota</taxon>
        <taxon>Clostridia</taxon>
        <taxon>Eubacteriales</taxon>
        <taxon>Clostridiaceae</taxon>
        <taxon>Clostridium</taxon>
    </lineage>
</organism>
<dbReference type="PANTHER" id="PTHR34825:SF1">
    <property type="entry name" value="AAA-ATPASE-LIKE DOMAIN-CONTAINING PROTEIN"/>
    <property type="match status" value="1"/>
</dbReference>
<proteinExistence type="predicted"/>
<dbReference type="PANTHER" id="PTHR34825">
    <property type="entry name" value="CONSERVED PROTEIN, WITH A WEAK D-GALACTARATE DEHYDRATASE/ALTRONATE HYDROLASE DOMAIN"/>
    <property type="match status" value="1"/>
</dbReference>
<gene>
    <name evidence="1" type="ORF">MKC95_02350</name>
</gene>
<comment type="caution">
    <text evidence="1">The sequence shown here is derived from an EMBL/GenBank/DDBJ whole genome shotgun (WGS) entry which is preliminary data.</text>
</comment>